<keyword evidence="4" id="KW-1185">Reference proteome</keyword>
<feature type="region of interest" description="Disordered" evidence="1">
    <location>
        <begin position="128"/>
        <end position="151"/>
    </location>
</feature>
<dbReference type="EMBL" id="LT594323">
    <property type="protein sequence ID" value="SBT53143.1"/>
    <property type="molecule type" value="Genomic_DNA"/>
</dbReference>
<gene>
    <name evidence="3" type="ORF">GA0070611_5974</name>
</gene>
<feature type="transmembrane region" description="Helical" evidence="2">
    <location>
        <begin position="12"/>
        <end position="30"/>
    </location>
</feature>
<evidence type="ECO:0000313" key="4">
    <source>
        <dbReference type="Proteomes" id="UP000199385"/>
    </source>
</evidence>
<evidence type="ECO:0000256" key="2">
    <source>
        <dbReference type="SAM" id="Phobius"/>
    </source>
</evidence>
<protein>
    <submittedName>
        <fullName evidence="3">Uncharacterized protein</fullName>
    </submittedName>
</protein>
<dbReference type="AlphaFoldDB" id="A0A1A9AAL5"/>
<feature type="transmembrane region" description="Helical" evidence="2">
    <location>
        <begin position="100"/>
        <end position="120"/>
    </location>
</feature>
<sequence length="151" mass="15790">MRLLAELPGRWWILAALLVTTWLLLWRRPVHRRVRMWFAGLAPLVCAAVLAVGVTIISRDDGPAPGSCVDAGPCGEGGSAHWAHSLAAISDTGLAVTANALLAGVVALPLLVVTAIVELFRTAAARSARATGPGGRGRREGSPGTRRSTLQ</sequence>
<accession>A0A1A9AAL5</accession>
<proteinExistence type="predicted"/>
<name>A0A1A9AAL5_9ACTN</name>
<dbReference type="PATRIC" id="fig|261654.4.peg.6046"/>
<feature type="transmembrane region" description="Helical" evidence="2">
    <location>
        <begin position="37"/>
        <end position="57"/>
    </location>
</feature>
<keyword evidence="2" id="KW-1133">Transmembrane helix</keyword>
<keyword evidence="2" id="KW-0812">Transmembrane</keyword>
<dbReference type="Proteomes" id="UP000199385">
    <property type="component" value="Chromosome I"/>
</dbReference>
<dbReference type="STRING" id="261654.GA0070611_5974"/>
<keyword evidence="2" id="KW-0472">Membrane</keyword>
<evidence type="ECO:0000256" key="1">
    <source>
        <dbReference type="SAM" id="MobiDB-lite"/>
    </source>
</evidence>
<organism evidence="3 4">
    <name type="scientific">Micromonospora auratinigra</name>
    <dbReference type="NCBI Taxonomy" id="261654"/>
    <lineage>
        <taxon>Bacteria</taxon>
        <taxon>Bacillati</taxon>
        <taxon>Actinomycetota</taxon>
        <taxon>Actinomycetes</taxon>
        <taxon>Micromonosporales</taxon>
        <taxon>Micromonosporaceae</taxon>
        <taxon>Micromonospora</taxon>
    </lineage>
</organism>
<feature type="compositionally biased region" description="Low complexity" evidence="1">
    <location>
        <begin position="142"/>
        <end position="151"/>
    </location>
</feature>
<dbReference type="RefSeq" id="WP_091671695.1">
    <property type="nucleotide sequence ID" value="NZ_LT594323.1"/>
</dbReference>
<reference evidence="4" key="1">
    <citation type="submission" date="2016-06" db="EMBL/GenBank/DDBJ databases">
        <authorList>
            <person name="Varghese N."/>
            <person name="Submissions Spin"/>
        </authorList>
    </citation>
    <scope>NUCLEOTIDE SEQUENCE [LARGE SCALE GENOMIC DNA]</scope>
    <source>
        <strain evidence="4">DSM 44815</strain>
    </source>
</reference>
<evidence type="ECO:0000313" key="3">
    <source>
        <dbReference type="EMBL" id="SBT53143.1"/>
    </source>
</evidence>